<accession>A0A0L7LSX0</accession>
<reference evidence="1 2" key="1">
    <citation type="journal article" date="2015" name="Genome Biol. Evol.">
        <title>The genome of winter moth (Operophtera brumata) provides a genomic perspective on sexual dimorphism and phenology.</title>
        <authorList>
            <person name="Derks M.F."/>
            <person name="Smit S."/>
            <person name="Salis L."/>
            <person name="Schijlen E."/>
            <person name="Bossers A."/>
            <person name="Mateman C."/>
            <person name="Pijl A.S."/>
            <person name="de Ridder D."/>
            <person name="Groenen M.A."/>
            <person name="Visser M.E."/>
            <person name="Megens H.J."/>
        </authorList>
    </citation>
    <scope>NUCLEOTIDE SEQUENCE [LARGE SCALE GENOMIC DNA]</scope>
    <source>
        <strain evidence="1">WM2013NL</strain>
        <tissue evidence="1">Head and thorax</tissue>
    </source>
</reference>
<proteinExistence type="predicted"/>
<dbReference type="Proteomes" id="UP000037510">
    <property type="component" value="Unassembled WGS sequence"/>
</dbReference>
<protein>
    <submittedName>
        <fullName evidence="1">Uncharacterized protein</fullName>
    </submittedName>
</protein>
<name>A0A0L7LSX0_OPEBR</name>
<dbReference type="EMBL" id="JTDY01000201">
    <property type="protein sequence ID" value="KOB78316.1"/>
    <property type="molecule type" value="Genomic_DNA"/>
</dbReference>
<evidence type="ECO:0000313" key="2">
    <source>
        <dbReference type="Proteomes" id="UP000037510"/>
    </source>
</evidence>
<evidence type="ECO:0000313" key="1">
    <source>
        <dbReference type="EMBL" id="KOB78316.1"/>
    </source>
</evidence>
<organism evidence="1 2">
    <name type="scientific">Operophtera brumata</name>
    <name type="common">Winter moth</name>
    <name type="synonym">Phalaena brumata</name>
    <dbReference type="NCBI Taxonomy" id="104452"/>
    <lineage>
        <taxon>Eukaryota</taxon>
        <taxon>Metazoa</taxon>
        <taxon>Ecdysozoa</taxon>
        <taxon>Arthropoda</taxon>
        <taxon>Hexapoda</taxon>
        <taxon>Insecta</taxon>
        <taxon>Pterygota</taxon>
        <taxon>Neoptera</taxon>
        <taxon>Endopterygota</taxon>
        <taxon>Lepidoptera</taxon>
        <taxon>Glossata</taxon>
        <taxon>Ditrysia</taxon>
        <taxon>Geometroidea</taxon>
        <taxon>Geometridae</taxon>
        <taxon>Larentiinae</taxon>
        <taxon>Operophtera</taxon>
    </lineage>
</organism>
<comment type="caution">
    <text evidence="1">The sequence shown here is derived from an EMBL/GenBank/DDBJ whole genome shotgun (WGS) entry which is preliminary data.</text>
</comment>
<sequence length="77" mass="8951">MRTAQRDILSVCLAQLSDVSHLGSGELRQLAKELGRHMRQKPQVVQKKEQARKDDIRKTNLLMANIFKKRFVCLIVY</sequence>
<keyword evidence="2" id="KW-1185">Reference proteome</keyword>
<dbReference type="AlphaFoldDB" id="A0A0L7LSX0"/>
<gene>
    <name evidence="1" type="ORF">OBRU01_02684</name>
</gene>